<dbReference type="EC" id="5.4.99.5" evidence="1"/>
<dbReference type="Proteomes" id="UP001433638">
    <property type="component" value="Unassembled WGS sequence"/>
</dbReference>
<dbReference type="PANTHER" id="PTHR38041">
    <property type="entry name" value="CHORISMATE MUTASE"/>
    <property type="match status" value="1"/>
</dbReference>
<protein>
    <recommendedName>
        <fullName evidence="1">chorismate mutase</fullName>
        <ecNumber evidence="1">5.4.99.5</ecNumber>
    </recommendedName>
</protein>
<dbReference type="EMBL" id="JBEFLD010000006">
    <property type="protein sequence ID" value="MEQ6291328.1"/>
    <property type="molecule type" value="Genomic_DNA"/>
</dbReference>
<dbReference type="PROSITE" id="PS51168">
    <property type="entry name" value="CHORISMATE_MUT_2"/>
    <property type="match status" value="1"/>
</dbReference>
<gene>
    <name evidence="4" type="ORF">ABNW52_11970</name>
</gene>
<dbReference type="PANTHER" id="PTHR38041:SF1">
    <property type="entry name" value="CHORISMATE MUTASE"/>
    <property type="match status" value="1"/>
</dbReference>
<evidence type="ECO:0000259" key="3">
    <source>
        <dbReference type="PROSITE" id="PS51168"/>
    </source>
</evidence>
<keyword evidence="4" id="KW-0456">Lyase</keyword>
<dbReference type="Pfam" id="PF01817">
    <property type="entry name" value="CM_2"/>
    <property type="match status" value="1"/>
</dbReference>
<dbReference type="InterPro" id="IPR036263">
    <property type="entry name" value="Chorismate_II_sf"/>
</dbReference>
<dbReference type="InterPro" id="IPR008241">
    <property type="entry name" value="Isochorismate_pyruvate-lyase"/>
</dbReference>
<comment type="caution">
    <text evidence="4">The sequence shown here is derived from an EMBL/GenBank/DDBJ whole genome shotgun (WGS) entry which is preliminary data.</text>
</comment>
<dbReference type="GO" id="GO:0043904">
    <property type="term" value="F:isochorismate pyruvate lyase activity"/>
    <property type="evidence" value="ECO:0007669"/>
    <property type="project" value="UniProtKB-EC"/>
</dbReference>
<accession>A0ABV1M565</accession>
<evidence type="ECO:0000256" key="1">
    <source>
        <dbReference type="ARBA" id="ARBA00012404"/>
    </source>
</evidence>
<keyword evidence="5" id="KW-1185">Reference proteome</keyword>
<evidence type="ECO:0000256" key="2">
    <source>
        <dbReference type="ARBA" id="ARBA00023235"/>
    </source>
</evidence>
<evidence type="ECO:0000313" key="4">
    <source>
        <dbReference type="EMBL" id="MEQ6291328.1"/>
    </source>
</evidence>
<keyword evidence="2" id="KW-0413">Isomerase</keyword>
<feature type="domain" description="Chorismate mutase" evidence="3">
    <location>
        <begin position="7"/>
        <end position="97"/>
    </location>
</feature>
<dbReference type="SMART" id="SM00830">
    <property type="entry name" value="CM_2"/>
    <property type="match status" value="1"/>
</dbReference>
<proteinExistence type="predicted"/>
<organism evidence="4 5">
    <name type="scientific">Vogesella oryzagri</name>
    <dbReference type="NCBI Taxonomy" id="3160864"/>
    <lineage>
        <taxon>Bacteria</taxon>
        <taxon>Pseudomonadati</taxon>
        <taxon>Pseudomonadota</taxon>
        <taxon>Betaproteobacteria</taxon>
        <taxon>Neisseriales</taxon>
        <taxon>Chromobacteriaceae</taxon>
        <taxon>Vogesella</taxon>
    </lineage>
</organism>
<dbReference type="RefSeq" id="WP_349588039.1">
    <property type="nucleotide sequence ID" value="NZ_JBEFLD010000006.1"/>
</dbReference>
<dbReference type="NCBIfam" id="NF005475">
    <property type="entry name" value="PRK07075.1"/>
    <property type="match status" value="1"/>
</dbReference>
<evidence type="ECO:0000313" key="5">
    <source>
        <dbReference type="Proteomes" id="UP001433638"/>
    </source>
</evidence>
<dbReference type="SUPFAM" id="SSF48600">
    <property type="entry name" value="Chorismate mutase II"/>
    <property type="match status" value="1"/>
</dbReference>
<dbReference type="InterPro" id="IPR051331">
    <property type="entry name" value="Chorismate_mutase-related"/>
</dbReference>
<reference evidence="4" key="1">
    <citation type="submission" date="2024-06" db="EMBL/GenBank/DDBJ databases">
        <title>Genome sequence of Vogesella sp. MAHUQ-64.</title>
        <authorList>
            <person name="Huq M.A."/>
        </authorList>
    </citation>
    <scope>NUCLEOTIDE SEQUENCE</scope>
    <source>
        <strain evidence="4">MAHUQ-64</strain>
    </source>
</reference>
<dbReference type="Gene3D" id="1.20.59.10">
    <property type="entry name" value="Chorismate mutase"/>
    <property type="match status" value="1"/>
</dbReference>
<name>A0ABV1M565_9NEIS</name>
<dbReference type="PIRSF" id="PIRSF029775">
    <property type="entry name" value="Isochor_pyr_lyas"/>
    <property type="match status" value="1"/>
</dbReference>
<dbReference type="NCBIfam" id="TIGR01803">
    <property type="entry name" value="CM-like"/>
    <property type="match status" value="1"/>
</dbReference>
<dbReference type="InterPro" id="IPR036979">
    <property type="entry name" value="CM_dom_sf"/>
</dbReference>
<dbReference type="InterPro" id="IPR002701">
    <property type="entry name" value="CM_II_prokaryot"/>
</dbReference>
<sequence>MTPRCPPQQCASLTEIRQQIDAIDQQVIQLLGERFGYVLAAAPFKHSSAAVQAPQRFAAMLQQRRQWAAQAGLAPDVIEQMYRQLVAYFIAEEMRHWHDAANLPQQLADGSNHADTTAP</sequence>